<gene>
    <name evidence="5" type="ORF">QU481_06050</name>
</gene>
<feature type="chain" id="PRO_5047138465" evidence="3">
    <location>
        <begin position="19"/>
        <end position="163"/>
    </location>
</feature>
<keyword evidence="2" id="KW-0472">Membrane</keyword>
<accession>A0ABT7XKY8</accession>
<reference evidence="5" key="1">
    <citation type="submission" date="2023-06" db="EMBL/GenBank/DDBJ databases">
        <authorList>
            <person name="Zhang S."/>
        </authorList>
    </citation>
    <scope>NUCLEOTIDE SEQUENCE</scope>
    <source>
        <strain evidence="5">SG2303</strain>
    </source>
</reference>
<sequence length="163" mass="16549">MKRILLTALLLAAAGAEAATFTDYATVVRSDPQYSTVTDNCPAPVQNSGDVTSAVGGLMTGENGGALLGGIVGGVLGNQVGGGRGRTAATIVGALGGAMAGRQIAQNRTGVQPQPVAQACTSHQAVTGYAVTYEYRGQRETVTMPYNPGKKLELTVSAQPVVR</sequence>
<evidence type="ECO:0000313" key="6">
    <source>
        <dbReference type="Proteomes" id="UP001168540"/>
    </source>
</evidence>
<keyword evidence="6" id="KW-1185">Reference proteome</keyword>
<feature type="signal peptide" evidence="3">
    <location>
        <begin position="1"/>
        <end position="18"/>
    </location>
</feature>
<dbReference type="RefSeq" id="WP_289829027.1">
    <property type="nucleotide sequence ID" value="NZ_JAUEDK010000007.1"/>
</dbReference>
<comment type="subcellular location">
    <subcellularLocation>
        <location evidence="1">Membrane</location>
    </subcellularLocation>
</comment>
<evidence type="ECO:0000256" key="3">
    <source>
        <dbReference type="SAM" id="SignalP"/>
    </source>
</evidence>
<dbReference type="Pfam" id="PF05433">
    <property type="entry name" value="Rick_17kDa_Anti"/>
    <property type="match status" value="1"/>
</dbReference>
<dbReference type="Proteomes" id="UP001168540">
    <property type="component" value="Unassembled WGS sequence"/>
</dbReference>
<evidence type="ECO:0000256" key="1">
    <source>
        <dbReference type="ARBA" id="ARBA00004370"/>
    </source>
</evidence>
<dbReference type="InterPro" id="IPR051407">
    <property type="entry name" value="Bact_OM_lipoprot/Surf_antigen"/>
</dbReference>
<evidence type="ECO:0000256" key="2">
    <source>
        <dbReference type="ARBA" id="ARBA00023136"/>
    </source>
</evidence>
<evidence type="ECO:0000259" key="4">
    <source>
        <dbReference type="Pfam" id="PF05433"/>
    </source>
</evidence>
<evidence type="ECO:0000313" key="5">
    <source>
        <dbReference type="EMBL" id="MDN0074457.1"/>
    </source>
</evidence>
<feature type="domain" description="Glycine zipper 2TM" evidence="4">
    <location>
        <begin position="64"/>
        <end position="104"/>
    </location>
</feature>
<name>A0ABT7XKY8_9NEIS</name>
<dbReference type="PANTHER" id="PTHR35603">
    <property type="match status" value="1"/>
</dbReference>
<dbReference type="PANTHER" id="PTHR35603:SF2">
    <property type="entry name" value="OUTER MEMBRANE LIPOPROTEIN"/>
    <property type="match status" value="1"/>
</dbReference>
<dbReference type="EMBL" id="JAUEDK010000007">
    <property type="protein sequence ID" value="MDN0074457.1"/>
    <property type="molecule type" value="Genomic_DNA"/>
</dbReference>
<keyword evidence="3" id="KW-0732">Signal</keyword>
<protein>
    <submittedName>
        <fullName evidence="5">Glycine zipper 2TM domain-containing protein</fullName>
    </submittedName>
</protein>
<dbReference type="InterPro" id="IPR008816">
    <property type="entry name" value="Gly_zipper_2TM_dom"/>
</dbReference>
<proteinExistence type="predicted"/>
<comment type="caution">
    <text evidence="5">The sequence shown here is derived from an EMBL/GenBank/DDBJ whole genome shotgun (WGS) entry which is preliminary data.</text>
</comment>
<organism evidence="5 6">
    <name type="scientific">Crenobacter oryzisoli</name>
    <dbReference type="NCBI Taxonomy" id="3056844"/>
    <lineage>
        <taxon>Bacteria</taxon>
        <taxon>Pseudomonadati</taxon>
        <taxon>Pseudomonadota</taxon>
        <taxon>Betaproteobacteria</taxon>
        <taxon>Neisseriales</taxon>
        <taxon>Neisseriaceae</taxon>
        <taxon>Crenobacter</taxon>
    </lineage>
</organism>